<gene>
    <name evidence="1" type="ORF">NMS_0750</name>
</gene>
<evidence type="ECO:0000313" key="1">
    <source>
        <dbReference type="EMBL" id="BAO54759.1"/>
    </source>
</evidence>
<dbReference type="HOGENOM" id="CLU_3313609_0_0_10"/>
<evidence type="ECO:0000313" key="2">
    <source>
        <dbReference type="Proteomes" id="UP000031760"/>
    </source>
</evidence>
<sequence length="39" mass="4542">MIMIRAFPQTLANAQDCGRALRYNLLKQKKLQKDLHCNP</sequence>
<dbReference type="EMBL" id="AP014548">
    <property type="protein sequence ID" value="BAO54759.1"/>
    <property type="molecule type" value="Genomic_DNA"/>
</dbReference>
<protein>
    <submittedName>
        <fullName evidence="1">Uncharacterized protein</fullName>
    </submittedName>
</protein>
<organism evidence="1 2">
    <name type="scientific">Nonlabens marinus S1-08</name>
    <dbReference type="NCBI Taxonomy" id="1454201"/>
    <lineage>
        <taxon>Bacteria</taxon>
        <taxon>Pseudomonadati</taxon>
        <taxon>Bacteroidota</taxon>
        <taxon>Flavobacteriia</taxon>
        <taxon>Flavobacteriales</taxon>
        <taxon>Flavobacteriaceae</taxon>
        <taxon>Nonlabens</taxon>
    </lineage>
</organism>
<reference evidence="1 2" key="1">
    <citation type="journal article" date="2014" name="Proc. Natl. Acad. Sci. U.S.A.">
        <title>Functional characterization of flavobacteria rhodopsins reveals a unique class of light-driven chloride pump in bacteria.</title>
        <authorList>
            <person name="Yoshizawa S."/>
            <person name="Kumagai Y."/>
            <person name="Kim H."/>
            <person name="Ogura Y."/>
            <person name="Hayashi T."/>
            <person name="Iwasaki W."/>
            <person name="DeLong E.F."/>
            <person name="Kogure K."/>
        </authorList>
    </citation>
    <scope>NUCLEOTIDE SEQUENCE [LARGE SCALE GENOMIC DNA]</scope>
    <source>
        <strain evidence="1 2">S1-08</strain>
    </source>
</reference>
<dbReference type="KEGG" id="nmf:NMS_0750"/>
<accession>W8VP07</accession>
<dbReference type="STRING" id="1454201.NMS_0750"/>
<dbReference type="AlphaFoldDB" id="W8VP07"/>
<name>W8VP07_9FLAO</name>
<proteinExistence type="predicted"/>
<dbReference type="Proteomes" id="UP000031760">
    <property type="component" value="Chromosome"/>
</dbReference>
<keyword evidence="2" id="KW-1185">Reference proteome</keyword>